<accession>A0AAX0YTL0</accession>
<dbReference type="EMBL" id="PYOZ01000010">
    <property type="protein sequence ID" value="PSX43991.1"/>
    <property type="molecule type" value="Genomic_DNA"/>
</dbReference>
<evidence type="ECO:0000313" key="1">
    <source>
        <dbReference type="EMBL" id="PSX43991.1"/>
    </source>
</evidence>
<keyword evidence="2" id="KW-1185">Reference proteome</keyword>
<gene>
    <name evidence="1" type="ORF">C0W53_15275</name>
</gene>
<proteinExistence type="predicted"/>
<name>A0AAX0YTL0_9GAMM</name>
<comment type="caution">
    <text evidence="1">The sequence shown here is derived from an EMBL/GenBank/DDBJ whole genome shotgun (WGS) entry which is preliminary data.</text>
</comment>
<dbReference type="Proteomes" id="UP000240728">
    <property type="component" value="Unassembled WGS sequence"/>
</dbReference>
<sequence length="177" mass="21130">MKVAEFISMIPTFKIVSISIETETYMKFFKIKVIIELRDMTIFIKHQYQTHPNYLTKNNIIWNDLIFNIVIKLLALNIKCGVEFKFNTTKLTTSLYYCKNVHTDHSKELLRIIYYWGFENVTEIQLTELNLAIKIAKAINEVHPYIEAKERIYLIENQIKTKKYLPVIEDYINKLQQ</sequence>
<dbReference type="AlphaFoldDB" id="A0AAX0YTL0"/>
<dbReference type="RefSeq" id="WP_045043169.1">
    <property type="nucleotide sequence ID" value="NZ_JZTB01000014.1"/>
</dbReference>
<reference evidence="1 2" key="1">
    <citation type="submission" date="2018-01" db="EMBL/GenBank/DDBJ databases">
        <title>Whole genome sequencing of Histamine producing bacteria.</title>
        <authorList>
            <person name="Butler K."/>
        </authorList>
    </citation>
    <scope>NUCLEOTIDE SEQUENCE [LARGE SCALE GENOMIC DNA]</scope>
    <source>
        <strain evidence="1 2">A1-4</strain>
    </source>
</reference>
<evidence type="ECO:0000313" key="2">
    <source>
        <dbReference type="Proteomes" id="UP000240728"/>
    </source>
</evidence>
<organism evidence="1 2">
    <name type="scientific">Photobacterium kishitanii</name>
    <dbReference type="NCBI Taxonomy" id="318456"/>
    <lineage>
        <taxon>Bacteria</taxon>
        <taxon>Pseudomonadati</taxon>
        <taxon>Pseudomonadota</taxon>
        <taxon>Gammaproteobacteria</taxon>
        <taxon>Vibrionales</taxon>
        <taxon>Vibrionaceae</taxon>
        <taxon>Photobacterium</taxon>
    </lineage>
</organism>
<protein>
    <submittedName>
        <fullName evidence="1">Uncharacterized protein</fullName>
    </submittedName>
</protein>